<feature type="signal peptide" evidence="4">
    <location>
        <begin position="1"/>
        <end position="21"/>
    </location>
</feature>
<dbReference type="InterPro" id="IPR013686">
    <property type="entry name" value="Polypept-transport_assoc_ShlB"/>
</dbReference>
<dbReference type="PROSITE" id="PS51779">
    <property type="entry name" value="POTRA"/>
    <property type="match status" value="1"/>
</dbReference>
<dbReference type="RefSeq" id="WP_188969451.1">
    <property type="nucleotide sequence ID" value="NZ_BMOL01000003.1"/>
</dbReference>
<dbReference type="Gene3D" id="2.40.160.50">
    <property type="entry name" value="membrane protein fhac: a member of the omp85/tpsb transporter family"/>
    <property type="match status" value="1"/>
</dbReference>
<comment type="subcellular location">
    <subcellularLocation>
        <location evidence="1">Membrane</location>
    </subcellularLocation>
</comment>
<dbReference type="Pfam" id="PF08479">
    <property type="entry name" value="POTRA_2"/>
    <property type="match status" value="1"/>
</dbReference>
<keyword evidence="4" id="KW-0732">Signal</keyword>
<feature type="compositionally biased region" description="Polar residues" evidence="3">
    <location>
        <begin position="574"/>
        <end position="586"/>
    </location>
</feature>
<evidence type="ECO:0000313" key="6">
    <source>
        <dbReference type="EMBL" id="GGL73193.1"/>
    </source>
</evidence>
<feature type="chain" id="PRO_5046183370" evidence="4">
    <location>
        <begin position="22"/>
        <end position="872"/>
    </location>
</feature>
<sequence>MRHPLTLAVTAVLAAPAVAQAQTAGTVQNITVAGTSDLLANFLRATLSVQPGAALSSVNLRAVEQEVVATGYFKSAVAELRTVAGKDTLNVTVVPNPTIAAVEASGLTFLSPDAFKKSIGELLNIAPGATLNTQRVDQAKEALAQNYQAEGYPFAPSISAQTKAGADGTVTVTFIVDETAPIKRVEVSGVALLPAATVTEVFKPLYDAKKFTPDLYYGAVQQLQMEYDDAGFLQAGVDPRNSTLVDGVLKIKVIEGKVTAVDLSALGDPKATLLTAAGKPVVLSNLQADVRTLANQTGKPVGFALQPNPENPGEVTVLFGASDVASGPVKTIAITGNTLLPTATLQAALKTKAGDIYSPQLAQDDFLALRDAYRKQGFEISTRDAVSFKEGALTFNIREVKLVGYELAWQGAHRTKDRVILRELPEPGSAFNRETLSAALGRISRLGFVRVTTETVRSDPQNPENVTYVLGIAETAKGIPVSLGLTYDSFAGGFSGDAAYTNPNTFGLGHAFTVGIGAQQNDAGQNFNGSVNYTIPWLDLNFLDFQKNRTSVSFGVGSSVTGNNAVFTRPDETPATTGSPPNTDTGFDYTVRSTGFSVNTGRNLSRYLYASVGAGVSYKTYYLEALKEGDKTSTEIPGTNGQPNQTYTFDAKKAQSLLPEAGVTTRLSGNLTYDSTTNPEFPDSGFRANLDAGYNFGRQGATPLRWSDVETGGSTYYGFGRTLEKDLGLKNKQQVFAVRANAGTILNQNSAPGGTGFAVGGGSTPQASRQIRGLSDGSEFGTNYFTTSAEYRFDFGLKAGIAQGLYGVAFADAGSAWGTRDNPNFNLKYGVGAGVQLNLGIGGALLPSLRFDYGYSPKEASGKFYFRIGNFF</sequence>
<comment type="caution">
    <text evidence="6">The sequence shown here is derived from an EMBL/GenBank/DDBJ whole genome shotgun (WGS) entry which is preliminary data.</text>
</comment>
<name>A0ABQ2G3Q5_9DEIO</name>
<feature type="domain" description="POTRA" evidence="5">
    <location>
        <begin position="25"/>
        <end position="96"/>
    </location>
</feature>
<dbReference type="InterPro" id="IPR010827">
    <property type="entry name" value="BamA/TamA_POTRA"/>
</dbReference>
<reference evidence="7" key="1">
    <citation type="journal article" date="2019" name="Int. J. Syst. Evol. Microbiol.">
        <title>The Global Catalogue of Microorganisms (GCM) 10K type strain sequencing project: providing services to taxonomists for standard genome sequencing and annotation.</title>
        <authorList>
            <consortium name="The Broad Institute Genomics Platform"/>
            <consortium name="The Broad Institute Genome Sequencing Center for Infectious Disease"/>
            <person name="Wu L."/>
            <person name="Ma J."/>
        </authorList>
    </citation>
    <scope>NUCLEOTIDE SEQUENCE [LARGE SCALE GENOMIC DNA]</scope>
    <source>
        <strain evidence="7">JCM 15442</strain>
    </source>
</reference>
<dbReference type="Gene3D" id="3.10.20.310">
    <property type="entry name" value="membrane protein fhac"/>
    <property type="match status" value="5"/>
</dbReference>
<organism evidence="6 7">
    <name type="scientific">Deinococcus aerolatus</name>
    <dbReference type="NCBI Taxonomy" id="522487"/>
    <lineage>
        <taxon>Bacteria</taxon>
        <taxon>Thermotogati</taxon>
        <taxon>Deinococcota</taxon>
        <taxon>Deinococci</taxon>
        <taxon>Deinococcales</taxon>
        <taxon>Deinococcaceae</taxon>
        <taxon>Deinococcus</taxon>
    </lineage>
</organism>
<evidence type="ECO:0000256" key="3">
    <source>
        <dbReference type="SAM" id="MobiDB-lite"/>
    </source>
</evidence>
<accession>A0ABQ2G3Q5</accession>
<gene>
    <name evidence="6" type="ORF">GCM10010840_09030</name>
</gene>
<dbReference type="Proteomes" id="UP000639973">
    <property type="component" value="Unassembled WGS sequence"/>
</dbReference>
<proteinExistence type="predicted"/>
<dbReference type="EMBL" id="BMOL01000003">
    <property type="protein sequence ID" value="GGL73193.1"/>
    <property type="molecule type" value="Genomic_DNA"/>
</dbReference>
<protein>
    <submittedName>
        <fullName evidence="6">Outer membrane protein</fullName>
    </submittedName>
</protein>
<feature type="region of interest" description="Disordered" evidence="3">
    <location>
        <begin position="565"/>
        <end position="586"/>
    </location>
</feature>
<keyword evidence="7" id="KW-1185">Reference proteome</keyword>
<dbReference type="Pfam" id="PF07244">
    <property type="entry name" value="POTRA"/>
    <property type="match status" value="3"/>
</dbReference>
<evidence type="ECO:0000256" key="2">
    <source>
        <dbReference type="ARBA" id="ARBA00023136"/>
    </source>
</evidence>
<evidence type="ECO:0000313" key="7">
    <source>
        <dbReference type="Proteomes" id="UP000639973"/>
    </source>
</evidence>
<dbReference type="InterPro" id="IPR034746">
    <property type="entry name" value="POTRA"/>
</dbReference>
<evidence type="ECO:0000259" key="5">
    <source>
        <dbReference type="PROSITE" id="PS51779"/>
    </source>
</evidence>
<evidence type="ECO:0000256" key="1">
    <source>
        <dbReference type="ARBA" id="ARBA00004370"/>
    </source>
</evidence>
<evidence type="ECO:0000256" key="4">
    <source>
        <dbReference type="SAM" id="SignalP"/>
    </source>
</evidence>
<keyword evidence="2" id="KW-0472">Membrane</keyword>